<dbReference type="InterPro" id="IPR019595">
    <property type="entry name" value="DUF2470"/>
</dbReference>
<dbReference type="GO" id="GO:0005737">
    <property type="term" value="C:cytoplasm"/>
    <property type="evidence" value="ECO:0007669"/>
    <property type="project" value="UniProtKB-ARBA"/>
</dbReference>
<keyword evidence="4" id="KW-1185">Reference proteome</keyword>
<dbReference type="Gene3D" id="3.20.180.10">
    <property type="entry name" value="PNP-oxidase-like"/>
    <property type="match status" value="1"/>
</dbReference>
<feature type="domain" description="DUF2470" evidence="1">
    <location>
        <begin position="175"/>
        <end position="245"/>
    </location>
</feature>
<accession>A0A1C7NW36</accession>
<dbReference type="InterPro" id="IPR037119">
    <property type="entry name" value="Haem_oxidase_HugZ-like_sf"/>
</dbReference>
<sequence>MADKPSVLRETDDEARTLARVLLRSARSAAIAVVEPGSNGFPFVSRVLLGIDIDGAPVILVSALSTHTQALSADSRCSLLTGEIGKGDPLAHARLTIQCETERLDRDSAAHARIRERFIRRHPKAKLYVDFPDFAFFRLTPLKASLNGGFGRAYALDGEDLFIRSPAIDELAAMEARAIDHMNTDHSDAASKYAKLYCKAKGTGWRICGLDAGGVDLASGDQLKRLEYEGPLQSAGELRPMLVRLYG</sequence>
<comment type="caution">
    <text evidence="3">The sequence shown here is derived from an EMBL/GenBank/DDBJ whole genome shotgun (WGS) entry which is preliminary data.</text>
</comment>
<dbReference type="PATRIC" id="fig|1612624.7.peg.2141"/>
<dbReference type="EMBL" id="LGLV01000015">
    <property type="protein sequence ID" value="OBZ93212.1"/>
    <property type="molecule type" value="Genomic_DNA"/>
</dbReference>
<dbReference type="PANTHER" id="PTHR13343">
    <property type="entry name" value="CREG1 PROTEIN"/>
    <property type="match status" value="1"/>
</dbReference>
<dbReference type="SUPFAM" id="SSF50475">
    <property type="entry name" value="FMN-binding split barrel"/>
    <property type="match status" value="1"/>
</dbReference>
<evidence type="ECO:0000259" key="2">
    <source>
        <dbReference type="Pfam" id="PF13883"/>
    </source>
</evidence>
<dbReference type="PANTHER" id="PTHR13343:SF17">
    <property type="entry name" value="CELLULAR REPRESSOR OF E1A-STIMULATED GENES, ISOFORM A"/>
    <property type="match status" value="1"/>
</dbReference>
<reference evidence="3 4" key="1">
    <citation type="journal article" date="2016" name="Syst. Appl. Microbiol.">
        <title>Pararhizobium polonicum sp. nov. isolated from tumors on stone fruit rootstocks.</title>
        <authorList>
            <person name="Pulawska J."/>
            <person name="Kuzmanovic N."/>
            <person name="Willems A."/>
            <person name="Pothier J.F."/>
        </authorList>
    </citation>
    <scope>NUCLEOTIDE SEQUENCE [LARGE SCALE GENOMIC DNA]</scope>
    <source>
        <strain evidence="3 4">F5.1</strain>
    </source>
</reference>
<dbReference type="Proteomes" id="UP000093111">
    <property type="component" value="Unassembled WGS sequence"/>
</dbReference>
<proteinExistence type="predicted"/>
<dbReference type="AlphaFoldDB" id="A0A1C7NW36"/>
<gene>
    <name evidence="3" type="ORF">ADU59_22355</name>
</gene>
<dbReference type="InterPro" id="IPR055343">
    <property type="entry name" value="CREG_beta-barrel"/>
</dbReference>
<evidence type="ECO:0000313" key="3">
    <source>
        <dbReference type="EMBL" id="OBZ93212.1"/>
    </source>
</evidence>
<dbReference type="Pfam" id="PF13883">
    <property type="entry name" value="CREG_beta-barrel"/>
    <property type="match status" value="1"/>
</dbReference>
<dbReference type="OrthoDB" id="9814594at2"/>
<dbReference type="Pfam" id="PF10615">
    <property type="entry name" value="DUF2470"/>
    <property type="match status" value="1"/>
</dbReference>
<evidence type="ECO:0000259" key="1">
    <source>
        <dbReference type="Pfam" id="PF10615"/>
    </source>
</evidence>
<dbReference type="InterPro" id="IPR012349">
    <property type="entry name" value="Split_barrel_FMN-bd"/>
</dbReference>
<protein>
    <submittedName>
        <fullName evidence="3">Pyridoxamine 5'-phosphate oxidase</fullName>
    </submittedName>
</protein>
<dbReference type="RefSeq" id="WP_068956687.1">
    <property type="nucleotide sequence ID" value="NZ_LGLV01000015.1"/>
</dbReference>
<dbReference type="STRING" id="1612624.ADU59_22355"/>
<dbReference type="Gene3D" id="2.30.110.10">
    <property type="entry name" value="Electron Transport, Fmn-binding Protein, Chain A"/>
    <property type="match status" value="1"/>
</dbReference>
<feature type="domain" description="CREG-like beta-barrel" evidence="2">
    <location>
        <begin position="13"/>
        <end position="159"/>
    </location>
</feature>
<organism evidence="3 4">
    <name type="scientific">Pararhizobium polonicum</name>
    <dbReference type="NCBI Taxonomy" id="1612624"/>
    <lineage>
        <taxon>Bacteria</taxon>
        <taxon>Pseudomonadati</taxon>
        <taxon>Pseudomonadota</taxon>
        <taxon>Alphaproteobacteria</taxon>
        <taxon>Hyphomicrobiales</taxon>
        <taxon>Rhizobiaceae</taxon>
        <taxon>Rhizobium/Agrobacterium group</taxon>
        <taxon>Pararhizobium</taxon>
    </lineage>
</organism>
<evidence type="ECO:0000313" key="4">
    <source>
        <dbReference type="Proteomes" id="UP000093111"/>
    </source>
</evidence>
<name>A0A1C7NW36_9HYPH</name>